<protein>
    <submittedName>
        <fullName evidence="1">ParB N-terminal domain-containing protein</fullName>
    </submittedName>
</protein>
<evidence type="ECO:0000313" key="2">
    <source>
        <dbReference type="Proteomes" id="UP001057375"/>
    </source>
</evidence>
<dbReference type="Proteomes" id="UP001057375">
    <property type="component" value="Unassembled WGS sequence"/>
</dbReference>
<organism evidence="1 2">
    <name type="scientific">Aduncisulcus paluster</name>
    <dbReference type="NCBI Taxonomy" id="2918883"/>
    <lineage>
        <taxon>Eukaryota</taxon>
        <taxon>Metamonada</taxon>
        <taxon>Carpediemonas-like organisms</taxon>
        <taxon>Aduncisulcus</taxon>
    </lineage>
</organism>
<evidence type="ECO:0000313" key="1">
    <source>
        <dbReference type="EMBL" id="GKT30371.1"/>
    </source>
</evidence>
<feature type="non-terminal residue" evidence="1">
    <location>
        <position position="91"/>
    </location>
</feature>
<reference evidence="1" key="1">
    <citation type="submission" date="2022-03" db="EMBL/GenBank/DDBJ databases">
        <title>Draft genome sequence of Aduncisulcus paluster, a free-living microaerophilic Fornicata.</title>
        <authorList>
            <person name="Yuyama I."/>
            <person name="Kume K."/>
            <person name="Tamura T."/>
            <person name="Inagaki Y."/>
            <person name="Hashimoto T."/>
        </authorList>
    </citation>
    <scope>NUCLEOTIDE SEQUENCE</scope>
    <source>
        <strain evidence="1">NY0171</strain>
    </source>
</reference>
<comment type="caution">
    <text evidence="1">The sequence shown here is derived from an EMBL/GenBank/DDBJ whole genome shotgun (WGS) entry which is preliminary data.</text>
</comment>
<gene>
    <name evidence="1" type="ORF">ADUPG1_005482</name>
</gene>
<proteinExistence type="predicted"/>
<keyword evidence="2" id="KW-1185">Reference proteome</keyword>
<name>A0ABQ5KCU2_9EUKA</name>
<dbReference type="EMBL" id="BQXS01008758">
    <property type="protein sequence ID" value="GKT30371.1"/>
    <property type="molecule type" value="Genomic_DNA"/>
</dbReference>
<accession>A0ABQ5KCU2</accession>
<sequence>MEAAELPKIVAPLLGIKPKSRDMKFWLDWMELQPEYDELLRLGHIPLAAVSVLIKLDETDRAALVRFFEKLSWSRSNAVNFLTWLYETSRR</sequence>